<evidence type="ECO:0000256" key="1">
    <source>
        <dbReference type="ARBA" id="ARBA00004117"/>
    </source>
</evidence>
<reference evidence="10" key="1">
    <citation type="submission" date="2015-04" db="EMBL/GenBank/DDBJ databases">
        <title>Formation of a single polar flagellum by lateral and polar bacterial flagellar gene sets.</title>
        <authorList>
            <person name="Maruyama Y."/>
            <person name="Kobayashi M."/>
            <person name="Murata K."/>
            <person name="Hashimoto W."/>
        </authorList>
    </citation>
    <scope>NUCLEOTIDE SEQUENCE</scope>
    <source>
        <strain evidence="10">A1</strain>
    </source>
</reference>
<dbReference type="GO" id="GO:0030694">
    <property type="term" value="C:bacterial-type flagellum basal body, rod"/>
    <property type="evidence" value="ECO:0007669"/>
    <property type="project" value="UniProtKB-UniRule"/>
</dbReference>
<dbReference type="InterPro" id="IPR037925">
    <property type="entry name" value="FlgE/F/G-like"/>
</dbReference>
<feature type="domain" description="Flagellar hook protein FlgE/F/G-like D1" evidence="9">
    <location>
        <begin position="82"/>
        <end position="144"/>
    </location>
</feature>
<comment type="similarity">
    <text evidence="2 6">Belongs to the flagella basal body rod proteins family.</text>
</comment>
<keyword evidence="10" id="KW-0969">Cilium</keyword>
<dbReference type="GO" id="GO:0071978">
    <property type="term" value="P:bacterial-type flagellum-dependent swarming motility"/>
    <property type="evidence" value="ECO:0007669"/>
    <property type="project" value="TreeGrafter"/>
</dbReference>
<organism evidence="10">
    <name type="scientific">Sphingomonas sp. A1</name>
    <dbReference type="NCBI Taxonomy" id="90322"/>
    <lineage>
        <taxon>Bacteria</taxon>
        <taxon>Pseudomonadati</taxon>
        <taxon>Pseudomonadota</taxon>
        <taxon>Alphaproteobacteria</taxon>
        <taxon>Sphingomonadales</taxon>
        <taxon>Sphingomonadaceae</taxon>
        <taxon>Sphingomonas</taxon>
    </lineage>
</organism>
<keyword evidence="10" id="KW-0966">Cell projection</keyword>
<evidence type="ECO:0000259" key="8">
    <source>
        <dbReference type="Pfam" id="PF06429"/>
    </source>
</evidence>
<evidence type="ECO:0000256" key="4">
    <source>
        <dbReference type="ARBA" id="ARBA00038560"/>
    </source>
</evidence>
<comment type="subunit">
    <text evidence="4 6">The basal body constitutes a major portion of the flagellar organelle and consists of five rings (E,L,P,S, and M) mounted on a central rod. The rod consists of about 26 subunits of FlgG in the distal portion, and FlgB, FlgC and FlgF are thought to build up the proximal portion of the rod with about 6 subunits each.</text>
</comment>
<protein>
    <recommendedName>
        <fullName evidence="5 6">Flagellar basal-body rod protein FlgF</fullName>
    </recommendedName>
</protein>
<evidence type="ECO:0000256" key="3">
    <source>
        <dbReference type="ARBA" id="ARBA00023143"/>
    </source>
</evidence>
<dbReference type="NCBIfam" id="NF009280">
    <property type="entry name" value="PRK12640.1"/>
    <property type="match status" value="1"/>
</dbReference>
<dbReference type="SUPFAM" id="SSF117143">
    <property type="entry name" value="Flagellar hook protein flgE"/>
    <property type="match status" value="1"/>
</dbReference>
<dbReference type="InterPro" id="IPR010930">
    <property type="entry name" value="Flg_bb/hook_C_dom"/>
</dbReference>
<keyword evidence="3 6" id="KW-0975">Bacterial flagellum</keyword>
<evidence type="ECO:0000256" key="2">
    <source>
        <dbReference type="ARBA" id="ARBA00009677"/>
    </source>
</evidence>
<evidence type="ECO:0000256" key="5">
    <source>
        <dbReference type="ARBA" id="ARBA00040228"/>
    </source>
</evidence>
<dbReference type="InterPro" id="IPR001444">
    <property type="entry name" value="Flag_bb_rod_N"/>
</dbReference>
<evidence type="ECO:0000259" key="7">
    <source>
        <dbReference type="Pfam" id="PF00460"/>
    </source>
</evidence>
<sequence length="241" mass="25680">MDALIYTIMSGAERGLRAQQVHANNLANLETGGFRADLELATSQAVPGYGYDTRHMSQLSANAMSGREGAVRETGNDLDVTIDGNGMLAVQWQDGEAYTRAGHLVVDADGTLTVNGRAVMGDGGPISLPAYTRVSIAQDGTISVQQPGQLELQEVDRLKLVRADAANLTKNEAGLTVARDGNTLAADDTVTVRAGYLEGSNVSAVEEMVATMSLNRDFEIQMRLYKSADSMADAGNRLIRE</sequence>
<dbReference type="Pfam" id="PF22692">
    <property type="entry name" value="LlgE_F_G_D1"/>
    <property type="match status" value="1"/>
</dbReference>
<comment type="subcellular location">
    <subcellularLocation>
        <location evidence="1 6">Bacterial flagellum basal body</location>
    </subcellularLocation>
</comment>
<dbReference type="AlphaFoldDB" id="A0A0A8JEI1"/>
<dbReference type="InterPro" id="IPR020013">
    <property type="entry name" value="Flagellar_FlgE/F/G"/>
</dbReference>
<dbReference type="NCBIfam" id="TIGR03506">
    <property type="entry name" value="FlgEFG_subfam"/>
    <property type="match status" value="1"/>
</dbReference>
<name>A0A0A8JEI1_9SPHN</name>
<proteinExistence type="inferred from homology"/>
<dbReference type="PANTHER" id="PTHR30435:SF18">
    <property type="entry name" value="FLAGELLAR BASAL-BODY ROD PROTEIN FLGF"/>
    <property type="match status" value="1"/>
</dbReference>
<dbReference type="InterPro" id="IPR053967">
    <property type="entry name" value="LlgE_F_G-like_D1"/>
</dbReference>
<accession>A0A0A8JEI1</accession>
<dbReference type="Pfam" id="PF00460">
    <property type="entry name" value="Flg_bb_rod"/>
    <property type="match status" value="1"/>
</dbReference>
<evidence type="ECO:0000259" key="9">
    <source>
        <dbReference type="Pfam" id="PF22692"/>
    </source>
</evidence>
<gene>
    <name evidence="10" type="primary">flgF</name>
</gene>
<evidence type="ECO:0000313" key="10">
    <source>
        <dbReference type="EMBL" id="BAQ08173.1"/>
    </source>
</evidence>
<dbReference type="EMBL" id="LC043068">
    <property type="protein sequence ID" value="BAQ08173.1"/>
    <property type="molecule type" value="Genomic_DNA"/>
</dbReference>
<dbReference type="PANTHER" id="PTHR30435">
    <property type="entry name" value="FLAGELLAR PROTEIN"/>
    <property type="match status" value="1"/>
</dbReference>
<evidence type="ECO:0000256" key="6">
    <source>
        <dbReference type="RuleBase" id="RU362116"/>
    </source>
</evidence>
<feature type="domain" description="Flagellar basal-body/hook protein C-terminal" evidence="8">
    <location>
        <begin position="194"/>
        <end position="238"/>
    </location>
</feature>
<feature type="domain" description="Flagellar basal body rod protein N-terminal" evidence="7">
    <location>
        <begin position="5"/>
        <end position="35"/>
    </location>
</feature>
<keyword evidence="10" id="KW-0282">Flagellum</keyword>
<dbReference type="Pfam" id="PF06429">
    <property type="entry name" value="Flg_bbr_C"/>
    <property type="match status" value="1"/>
</dbReference>